<dbReference type="EMBL" id="VLLL01000005">
    <property type="protein sequence ID" value="TWJ14521.1"/>
    <property type="molecule type" value="Genomic_DNA"/>
</dbReference>
<dbReference type="GO" id="GO:0003677">
    <property type="term" value="F:DNA binding"/>
    <property type="evidence" value="ECO:0007669"/>
    <property type="project" value="UniProtKB-KW"/>
</dbReference>
<comment type="caution">
    <text evidence="1">The sequence shown here is derived from an EMBL/GenBank/DDBJ whole genome shotgun (WGS) entry which is preliminary data.</text>
</comment>
<reference evidence="1 2" key="1">
    <citation type="journal article" date="2013" name="Stand. Genomic Sci.">
        <title>Genomic Encyclopedia of Type Strains, Phase I: The one thousand microbial genomes (KMG-I) project.</title>
        <authorList>
            <person name="Kyrpides N.C."/>
            <person name="Woyke T."/>
            <person name="Eisen J.A."/>
            <person name="Garrity G."/>
            <person name="Lilburn T.G."/>
            <person name="Beck B.J."/>
            <person name="Whitman W.B."/>
            <person name="Hugenholtz P."/>
            <person name="Klenk H.P."/>
        </authorList>
    </citation>
    <scope>NUCLEOTIDE SEQUENCE [LARGE SCALE GENOMIC DNA]</scope>
    <source>
        <strain evidence="1 2">DSM 45044</strain>
    </source>
</reference>
<name>A0A562V9H1_9ACTN</name>
<dbReference type="Pfam" id="PF06224">
    <property type="entry name" value="AlkZ-like"/>
    <property type="match status" value="1"/>
</dbReference>
<keyword evidence="1" id="KW-0238">DNA-binding</keyword>
<accession>A0A562V9H1</accession>
<evidence type="ECO:0000313" key="1">
    <source>
        <dbReference type="EMBL" id="TWJ14521.1"/>
    </source>
</evidence>
<proteinExistence type="predicted"/>
<dbReference type="AlphaFoldDB" id="A0A562V9H1"/>
<dbReference type="Proteomes" id="UP000321617">
    <property type="component" value="Unassembled WGS sequence"/>
</dbReference>
<dbReference type="PANTHER" id="PTHR38479">
    <property type="entry name" value="LMO0824 PROTEIN"/>
    <property type="match status" value="1"/>
</dbReference>
<keyword evidence="2" id="KW-1185">Reference proteome</keyword>
<evidence type="ECO:0000313" key="2">
    <source>
        <dbReference type="Proteomes" id="UP000321617"/>
    </source>
</evidence>
<sequence>MDRIVPVMTPLITDRVLNRTTLHRQLLTHRLPLTVPEALRRLLGVQAQESNAPYLGLWTRLSGFRLDDLTAAREAREAVRGSTLRGTQHVHAADDYPWLRPLVAPVLLRGRQSAFGTRTVGLDLDELARRGAQLLSGRTMTRSRLRDELAPHFPGVPPEALGWSAQAVLAVVHPPPNGCWRRGGATPFALAEEYLGTPMHDRPDPARLVRRYLAAFGPATVADMQSFSGVRGLSEVVDGMGLRRYRGASGAELFDLPDAPLADADTPAPVRLLPDFDNLMVAYADRRRVMSDAVRAKVCVGAMIAATVLVDGRVRASWTIRLRRDEAVLEITPLEPLSRTDRDAVHAEAAALLEFAAPDVDGRRLHFHD</sequence>
<dbReference type="InterPro" id="IPR009351">
    <property type="entry name" value="AlkZ-like"/>
</dbReference>
<organism evidence="1 2">
    <name type="scientific">Stackebrandtia albiflava</name>
    <dbReference type="NCBI Taxonomy" id="406432"/>
    <lineage>
        <taxon>Bacteria</taxon>
        <taxon>Bacillati</taxon>
        <taxon>Actinomycetota</taxon>
        <taxon>Actinomycetes</taxon>
        <taxon>Glycomycetales</taxon>
        <taxon>Glycomycetaceae</taxon>
        <taxon>Stackebrandtia</taxon>
    </lineage>
</organism>
<protein>
    <submittedName>
        <fullName evidence="1">Winged helix DNA-binding protein</fullName>
    </submittedName>
</protein>
<dbReference type="PANTHER" id="PTHR38479:SF2">
    <property type="entry name" value="WINGED HELIX DNA-BINDING DOMAIN-CONTAINING PROTEIN"/>
    <property type="match status" value="1"/>
</dbReference>
<gene>
    <name evidence="1" type="ORF">LX16_0206</name>
</gene>